<dbReference type="PROSITE" id="PS50004">
    <property type="entry name" value="C2"/>
    <property type="match status" value="1"/>
</dbReference>
<dbReference type="CDD" id="cd00030">
    <property type="entry name" value="C2"/>
    <property type="match status" value="1"/>
</dbReference>
<dbReference type="InterPro" id="IPR000008">
    <property type="entry name" value="C2_dom"/>
</dbReference>
<feature type="region of interest" description="Disordered" evidence="3">
    <location>
        <begin position="202"/>
        <end position="229"/>
    </location>
</feature>
<evidence type="ECO:0000256" key="3">
    <source>
        <dbReference type="SAM" id="MobiDB-lite"/>
    </source>
</evidence>
<keyword evidence="6" id="KW-1185">Reference proteome</keyword>
<dbReference type="InterPro" id="IPR035892">
    <property type="entry name" value="C2_domain_sf"/>
</dbReference>
<dbReference type="SUPFAM" id="SSF49562">
    <property type="entry name" value="C2 domain (Calcium/lipid-binding domain, CaLB)"/>
    <property type="match status" value="1"/>
</dbReference>
<sequence length="449" mass="48940">MSSSVERDGIDFDRAKNFWQSLGRRSSSFRDSFIGSSSAAATEGKAEAAAPPPSVGSTTPSPHLTVDPLAPVIPVVSEPTTPPAAPPSPQFSSMESPSQSSIQFPSSESAKNAMNSMFKAFQDTKFFPSAAHETKEESSGGSISSLSTQWKEKMKSYNASRSNSGKTSFSLDRLSAQLKTTLNNVSLTSEAERNAHIAAMQSNVYRPQRRSVHSPVGSPTVASDNDETTPGAAQFGELVVVEVLAGRDLAVGDFFQGESDPYVVVRLRDWERRTVVVKDTKNPVYNERFVFWVAEMNPIDGANERLSLTVMNANLVIPDEHLGEVHLLLDIPMEDAFDDWYSLVKDDGLRQGELRIGLRRMKLTSSAMLLAAQSMAASGRSLNDVDLATHGATLPTLWYGFAEAAEPVEDRVSQTELLSAKLSDFSRRFMGKEIAPTETTSDGKRRNVF</sequence>
<keyword evidence="2" id="KW-0106">Calcium</keyword>
<feature type="compositionally biased region" description="Low complexity" evidence="3">
    <location>
        <begin position="25"/>
        <end position="62"/>
    </location>
</feature>
<organism evidence="5 6">
    <name type="scientific">Pythium insidiosum</name>
    <name type="common">Pythiosis disease agent</name>
    <dbReference type="NCBI Taxonomy" id="114742"/>
    <lineage>
        <taxon>Eukaryota</taxon>
        <taxon>Sar</taxon>
        <taxon>Stramenopiles</taxon>
        <taxon>Oomycota</taxon>
        <taxon>Peronosporomycetes</taxon>
        <taxon>Pythiales</taxon>
        <taxon>Pythiaceae</taxon>
        <taxon>Pythium</taxon>
    </lineage>
</organism>
<dbReference type="Pfam" id="PF00168">
    <property type="entry name" value="C2"/>
    <property type="match status" value="1"/>
</dbReference>
<dbReference type="PANTHER" id="PTHR45911:SF4">
    <property type="entry name" value="MULTIPLE C2 AND TRANSMEMBRANE DOMAIN-CONTAINING PROTEIN"/>
    <property type="match status" value="1"/>
</dbReference>
<evidence type="ECO:0000259" key="4">
    <source>
        <dbReference type="PROSITE" id="PS50004"/>
    </source>
</evidence>
<gene>
    <name evidence="5" type="ORF">P43SY_000415</name>
</gene>
<feature type="region of interest" description="Disordered" evidence="3">
    <location>
        <begin position="25"/>
        <end position="109"/>
    </location>
</feature>
<dbReference type="Gene3D" id="2.60.40.150">
    <property type="entry name" value="C2 domain"/>
    <property type="match status" value="1"/>
</dbReference>
<comment type="caution">
    <text evidence="5">The sequence shown here is derived from an EMBL/GenBank/DDBJ whole genome shotgun (WGS) entry which is preliminary data.</text>
</comment>
<dbReference type="PANTHER" id="PTHR45911">
    <property type="entry name" value="C2 DOMAIN-CONTAINING PROTEIN"/>
    <property type="match status" value="1"/>
</dbReference>
<keyword evidence="1" id="KW-0479">Metal-binding</keyword>
<evidence type="ECO:0000313" key="5">
    <source>
        <dbReference type="EMBL" id="KAJ0395909.1"/>
    </source>
</evidence>
<dbReference type="GO" id="GO:0016020">
    <property type="term" value="C:membrane"/>
    <property type="evidence" value="ECO:0007669"/>
    <property type="project" value="TreeGrafter"/>
</dbReference>
<evidence type="ECO:0000313" key="6">
    <source>
        <dbReference type="Proteomes" id="UP001209570"/>
    </source>
</evidence>
<dbReference type="Proteomes" id="UP001209570">
    <property type="component" value="Unassembled WGS sequence"/>
</dbReference>
<evidence type="ECO:0000256" key="2">
    <source>
        <dbReference type="ARBA" id="ARBA00022837"/>
    </source>
</evidence>
<protein>
    <recommendedName>
        <fullName evidence="4">C2 domain-containing protein</fullName>
    </recommendedName>
</protein>
<name>A0AAD5LC14_PYTIN</name>
<feature type="compositionally biased region" description="Pro residues" evidence="3">
    <location>
        <begin position="80"/>
        <end position="89"/>
    </location>
</feature>
<dbReference type="SMART" id="SM00239">
    <property type="entry name" value="C2"/>
    <property type="match status" value="1"/>
</dbReference>
<dbReference type="AlphaFoldDB" id="A0AAD5LC14"/>
<evidence type="ECO:0000256" key="1">
    <source>
        <dbReference type="ARBA" id="ARBA00022723"/>
    </source>
</evidence>
<dbReference type="EMBL" id="JAKCXM010000319">
    <property type="protein sequence ID" value="KAJ0395909.1"/>
    <property type="molecule type" value="Genomic_DNA"/>
</dbReference>
<reference evidence="5" key="1">
    <citation type="submission" date="2021-12" db="EMBL/GenBank/DDBJ databases">
        <title>Prjna785345.</title>
        <authorList>
            <person name="Rujirawat T."/>
            <person name="Krajaejun T."/>
        </authorList>
    </citation>
    <scope>NUCLEOTIDE SEQUENCE</scope>
    <source>
        <strain evidence="5">Pi057C3</strain>
    </source>
</reference>
<accession>A0AAD5LC14</accession>
<feature type="domain" description="C2" evidence="4">
    <location>
        <begin position="215"/>
        <end position="341"/>
    </location>
</feature>
<feature type="compositionally biased region" description="Low complexity" evidence="3">
    <location>
        <begin position="90"/>
        <end position="109"/>
    </location>
</feature>
<dbReference type="GO" id="GO:0005509">
    <property type="term" value="F:calcium ion binding"/>
    <property type="evidence" value="ECO:0007669"/>
    <property type="project" value="TreeGrafter"/>
</dbReference>
<proteinExistence type="predicted"/>